<sequence length="262" mass="29874">MKALRTQTPVVTLVAILLVCALPSSAEGGDVKGFPGIPIYIGADFPCGTQMENLEWAEQQAEQTLQKEGYIWYEFGEKLAEEYDKDARGVDGKIVDFYKKELEKRGWNYIGEGVRIHHWTKGKEAIGISFPADCTIEYKHMSSEEAKANIANLNEEEFIEAFVKCAKEAQKVYEKHGIKTWSDLEGKSSEIMSEKGYEEAEKFAEKLNLEVKETIGKTLKPFGVSVNRFKELKPRYEDLIPQYFEQHEEEFTENILGFSAMN</sequence>
<feature type="signal peptide" evidence="1">
    <location>
        <begin position="1"/>
        <end position="26"/>
    </location>
</feature>
<keyword evidence="1" id="KW-0732">Signal</keyword>
<dbReference type="Proteomes" id="UP000215215">
    <property type="component" value="Unassembled WGS sequence"/>
</dbReference>
<evidence type="ECO:0000256" key="1">
    <source>
        <dbReference type="SAM" id="SignalP"/>
    </source>
</evidence>
<name>A0A235BMZ6_UNCW3</name>
<evidence type="ECO:0000313" key="2">
    <source>
        <dbReference type="EMBL" id="OYD13833.1"/>
    </source>
</evidence>
<protein>
    <submittedName>
        <fullName evidence="2">Uncharacterized protein</fullName>
    </submittedName>
</protein>
<gene>
    <name evidence="2" type="ORF">CH333_09860</name>
</gene>
<dbReference type="EMBL" id="NOZQ01000214">
    <property type="protein sequence ID" value="OYD13833.1"/>
    <property type="molecule type" value="Genomic_DNA"/>
</dbReference>
<comment type="caution">
    <text evidence="2">The sequence shown here is derived from an EMBL/GenBank/DDBJ whole genome shotgun (WGS) entry which is preliminary data.</text>
</comment>
<reference evidence="2 3" key="1">
    <citation type="submission" date="2017-07" db="EMBL/GenBank/DDBJ databases">
        <title>Recovery of genomes from metagenomes via a dereplication, aggregation, and scoring strategy.</title>
        <authorList>
            <person name="Sieber C.M."/>
            <person name="Probst A.J."/>
            <person name="Sharrar A."/>
            <person name="Thomas B.C."/>
            <person name="Hess M."/>
            <person name="Tringe S.G."/>
            <person name="Banfield J.F."/>
        </authorList>
    </citation>
    <scope>NUCLEOTIDE SEQUENCE [LARGE SCALE GENOMIC DNA]</scope>
    <source>
        <strain evidence="2">JGI_Cruoil_03_44_89</strain>
    </source>
</reference>
<evidence type="ECO:0000313" key="3">
    <source>
        <dbReference type="Proteomes" id="UP000215215"/>
    </source>
</evidence>
<accession>A0A235BMZ6</accession>
<organism evidence="2 3">
    <name type="scientific">candidate division WOR-3 bacterium JGI_Cruoil_03_44_89</name>
    <dbReference type="NCBI Taxonomy" id="1973748"/>
    <lineage>
        <taxon>Bacteria</taxon>
        <taxon>Bacteria division WOR-3</taxon>
    </lineage>
</organism>
<feature type="chain" id="PRO_5013371257" evidence="1">
    <location>
        <begin position="27"/>
        <end position="262"/>
    </location>
</feature>
<dbReference type="AlphaFoldDB" id="A0A235BMZ6"/>
<proteinExistence type="predicted"/>